<sequence length="547" mass="61569">MGQQVAGSNRRGRRQFLKQGLQAGILTGTGLAALSTSGLRHSQTAQATPQQGGTMVVVGHQEVPTLSPGKAVGNVPLFVIYQLYNGLVEVDENFEVQPALAESWQISADGLTYTFKLRQGVKFHDGEDFTAEDVKYTYEFYGDPDSGSTLIGQAADIESIDIPDDYTVVFTLKQPNATFLRISANNFYIVPKHYHEEVGEEVFETQPIGTGPFKLKEWRAAEFTELEAFEEHFRGRPNIDILRQDIVPEASVRAIALETGQADSMVWPPLIEDNLRFEADTENYTTFKTPSLSVNHFPLNNNHPILSDKRVRQAMMYAFDRPRQIQDVQQGAAVLATSNLSPSLVQWYTELVTRYEYDPNKAVELLEEAGWTVGADGIREKDGQKFTFTCTTITGDQARRPQAEILQQQLRAVGIDMQLSEAPITAIQTGLRNNTVDASLYNWNYGGTNGDPDAPTTLGSDGRSNWSNFKNARVDELLDLGRKEVDPEKRAEYYREIQQIVADEVPFLFVMYWDWFTIFSSRIKGLPESALISDFLYKKCYQFWIEA</sequence>
<dbReference type="EMBL" id="JAFIRA010000020">
    <property type="protein sequence ID" value="MCJ2543044.1"/>
    <property type="molecule type" value="Genomic_DNA"/>
</dbReference>
<name>A0ABT0CBG3_THEVL</name>
<accession>A0ABT0CBG3</accession>
<keyword evidence="3" id="KW-0732">Signal</keyword>
<evidence type="ECO:0000313" key="5">
    <source>
        <dbReference type="EMBL" id="MCJ2543044.1"/>
    </source>
</evidence>
<reference evidence="5" key="1">
    <citation type="submission" date="2021-02" db="EMBL/GenBank/DDBJ databases">
        <title>The CRISPR/cas machinery reduction and long-range gene transfer in the hot spring cyanobacterium Synechococcus.</title>
        <authorList>
            <person name="Dvorak P."/>
            <person name="Jahodarova E."/>
            <person name="Hasler P."/>
            <person name="Poulickova A."/>
        </authorList>
    </citation>
    <scope>NUCLEOTIDE SEQUENCE</scope>
    <source>
        <strain evidence="5">Rupite</strain>
    </source>
</reference>
<keyword evidence="6" id="KW-1185">Reference proteome</keyword>
<dbReference type="InterPro" id="IPR039424">
    <property type="entry name" value="SBP_5"/>
</dbReference>
<comment type="caution">
    <text evidence="5">The sequence shown here is derived from an EMBL/GenBank/DDBJ whole genome shotgun (WGS) entry which is preliminary data.</text>
</comment>
<protein>
    <submittedName>
        <fullName evidence="5">ABC transporter substrate-binding protein</fullName>
    </submittedName>
</protein>
<evidence type="ECO:0000256" key="3">
    <source>
        <dbReference type="ARBA" id="ARBA00022729"/>
    </source>
</evidence>
<organism evidence="5 6">
    <name type="scientific">Thermostichus vulcanus str. 'Rupite'</name>
    <dbReference type="NCBI Taxonomy" id="2813851"/>
    <lineage>
        <taxon>Bacteria</taxon>
        <taxon>Bacillati</taxon>
        <taxon>Cyanobacteriota</taxon>
        <taxon>Cyanophyceae</taxon>
        <taxon>Thermostichales</taxon>
        <taxon>Thermostichaceae</taxon>
        <taxon>Thermostichus</taxon>
    </lineage>
</organism>
<keyword evidence="2" id="KW-0813">Transport</keyword>
<dbReference type="PANTHER" id="PTHR30290">
    <property type="entry name" value="PERIPLASMIC BINDING COMPONENT OF ABC TRANSPORTER"/>
    <property type="match status" value="1"/>
</dbReference>
<evidence type="ECO:0000313" key="6">
    <source>
        <dbReference type="Proteomes" id="UP000830835"/>
    </source>
</evidence>
<evidence type="ECO:0000256" key="1">
    <source>
        <dbReference type="ARBA" id="ARBA00005695"/>
    </source>
</evidence>
<dbReference type="PANTHER" id="PTHR30290:SF9">
    <property type="entry name" value="OLIGOPEPTIDE-BINDING PROTEIN APPA"/>
    <property type="match status" value="1"/>
</dbReference>
<dbReference type="InterPro" id="IPR000914">
    <property type="entry name" value="SBP_5_dom"/>
</dbReference>
<dbReference type="Proteomes" id="UP000830835">
    <property type="component" value="Unassembled WGS sequence"/>
</dbReference>
<dbReference type="Pfam" id="PF00496">
    <property type="entry name" value="SBP_bac_5"/>
    <property type="match status" value="1"/>
</dbReference>
<dbReference type="InterPro" id="IPR030678">
    <property type="entry name" value="Peptide/Ni-bd"/>
</dbReference>
<dbReference type="RefSeq" id="WP_244350321.1">
    <property type="nucleotide sequence ID" value="NZ_JAFIRA010000020.1"/>
</dbReference>
<evidence type="ECO:0000259" key="4">
    <source>
        <dbReference type="Pfam" id="PF00496"/>
    </source>
</evidence>
<proteinExistence type="inferred from homology"/>
<comment type="similarity">
    <text evidence="1">Belongs to the bacterial solute-binding protein 5 family.</text>
</comment>
<dbReference type="PIRSF" id="PIRSF002741">
    <property type="entry name" value="MppA"/>
    <property type="match status" value="1"/>
</dbReference>
<dbReference type="CDD" id="cd00995">
    <property type="entry name" value="PBP2_NikA_DppA_OppA_like"/>
    <property type="match status" value="1"/>
</dbReference>
<gene>
    <name evidence="5" type="ORF">JX360_09020</name>
</gene>
<evidence type="ECO:0000256" key="2">
    <source>
        <dbReference type="ARBA" id="ARBA00022448"/>
    </source>
</evidence>
<dbReference type="Gene3D" id="3.90.76.10">
    <property type="entry name" value="Dipeptide-binding Protein, Domain 1"/>
    <property type="match status" value="1"/>
</dbReference>
<dbReference type="SUPFAM" id="SSF53850">
    <property type="entry name" value="Periplasmic binding protein-like II"/>
    <property type="match status" value="1"/>
</dbReference>
<dbReference type="Gene3D" id="3.40.190.10">
    <property type="entry name" value="Periplasmic binding protein-like II"/>
    <property type="match status" value="1"/>
</dbReference>
<feature type="domain" description="Solute-binding protein family 5" evidence="4">
    <location>
        <begin position="95"/>
        <end position="462"/>
    </location>
</feature>
<dbReference type="Gene3D" id="3.10.105.10">
    <property type="entry name" value="Dipeptide-binding Protein, Domain 3"/>
    <property type="match status" value="1"/>
</dbReference>